<dbReference type="InterPro" id="IPR001310">
    <property type="entry name" value="Histidine_triad_HIT"/>
</dbReference>
<keyword evidence="5" id="KW-0489">Methyltransferase</keyword>
<comment type="caution">
    <text evidence="5">The sequence shown here is derived from an EMBL/GenBank/DDBJ whole genome shotgun (WGS) entry which is preliminary data.</text>
</comment>
<evidence type="ECO:0000313" key="5">
    <source>
        <dbReference type="EMBL" id="MFC7059130.1"/>
    </source>
</evidence>
<reference evidence="5 6" key="1">
    <citation type="journal article" date="2019" name="Int. J. Syst. Evol. Microbiol.">
        <title>The Global Catalogue of Microorganisms (GCM) 10K type strain sequencing project: providing services to taxonomists for standard genome sequencing and annotation.</title>
        <authorList>
            <consortium name="The Broad Institute Genomics Platform"/>
            <consortium name="The Broad Institute Genome Sequencing Center for Infectious Disease"/>
            <person name="Wu L."/>
            <person name="Ma J."/>
        </authorList>
    </citation>
    <scope>NUCLEOTIDE SEQUENCE [LARGE SCALE GENOMIC DNA]</scope>
    <source>
        <strain evidence="5 6">JCM 30072</strain>
    </source>
</reference>
<evidence type="ECO:0000256" key="3">
    <source>
        <dbReference type="PROSITE-ProRule" id="PRU00464"/>
    </source>
</evidence>
<dbReference type="GO" id="GO:0032259">
    <property type="term" value="P:methylation"/>
    <property type="evidence" value="ECO:0007669"/>
    <property type="project" value="UniProtKB-KW"/>
</dbReference>
<evidence type="ECO:0000256" key="1">
    <source>
        <dbReference type="PIRSR" id="PIRSR601310-1"/>
    </source>
</evidence>
<evidence type="ECO:0000259" key="4">
    <source>
        <dbReference type="PROSITE" id="PS51084"/>
    </source>
</evidence>
<dbReference type="SUPFAM" id="SSF54197">
    <property type="entry name" value="HIT-like"/>
    <property type="match status" value="1"/>
</dbReference>
<dbReference type="PANTHER" id="PTHR46648">
    <property type="entry name" value="HIT FAMILY PROTEIN 1"/>
    <property type="match status" value="1"/>
</dbReference>
<dbReference type="PROSITE" id="PS51084">
    <property type="entry name" value="HIT_2"/>
    <property type="match status" value="1"/>
</dbReference>
<dbReference type="PRINTS" id="PR00332">
    <property type="entry name" value="HISTRIAD"/>
</dbReference>
<dbReference type="Proteomes" id="UP001596445">
    <property type="component" value="Unassembled WGS sequence"/>
</dbReference>
<dbReference type="InterPro" id="IPR036265">
    <property type="entry name" value="HIT-like_sf"/>
</dbReference>
<feature type="domain" description="HIT" evidence="4">
    <location>
        <begin position="5"/>
        <end position="112"/>
    </location>
</feature>
<gene>
    <name evidence="5" type="ORF">ACFQQG_14270</name>
</gene>
<evidence type="ECO:0000256" key="2">
    <source>
        <dbReference type="PIRSR" id="PIRSR601310-3"/>
    </source>
</evidence>
<accession>A0ABD5W6F8</accession>
<dbReference type="RefSeq" id="WP_267161864.1">
    <property type="nucleotide sequence ID" value="NZ_CP112972.1"/>
</dbReference>
<sequence>MSDCVFCSIVAEESPAYRLYEDEQSLAFLDVEPATRGHTLVVPKSHHETMTDMSESLAGDVFRTVHRVAGALESVCPLRGYNVVQSNGVAAGQEVFHAHLHIIPRYEDDTVALEWCTEGADETTRQDIADTVCEELVSQS</sequence>
<protein>
    <submittedName>
        <fullName evidence="5">HIT family protein</fullName>
        <ecNumber evidence="5">2.1.1.-</ecNumber>
    </submittedName>
</protein>
<dbReference type="EC" id="2.1.1.-" evidence="5"/>
<name>A0ABD5W6F8_9EURY</name>
<dbReference type="GO" id="GO:0008168">
    <property type="term" value="F:methyltransferase activity"/>
    <property type="evidence" value="ECO:0007669"/>
    <property type="project" value="UniProtKB-KW"/>
</dbReference>
<dbReference type="EMBL" id="JBHSZI010000001">
    <property type="protein sequence ID" value="MFC7059130.1"/>
    <property type="molecule type" value="Genomic_DNA"/>
</dbReference>
<dbReference type="GeneID" id="76631225"/>
<dbReference type="CDD" id="cd01277">
    <property type="entry name" value="HINT_subgroup"/>
    <property type="match status" value="1"/>
</dbReference>
<feature type="active site" description="Tele-AMP-histidine intermediate" evidence="1">
    <location>
        <position position="99"/>
    </location>
</feature>
<evidence type="ECO:0000313" key="6">
    <source>
        <dbReference type="Proteomes" id="UP001596445"/>
    </source>
</evidence>
<dbReference type="PANTHER" id="PTHR46648:SF1">
    <property type="entry name" value="ADENOSINE 5'-MONOPHOSPHORAMIDASE HNT1"/>
    <property type="match status" value="1"/>
</dbReference>
<feature type="short sequence motif" description="Histidine triad motif" evidence="2 3">
    <location>
        <begin position="97"/>
        <end position="101"/>
    </location>
</feature>
<dbReference type="InterPro" id="IPR039384">
    <property type="entry name" value="HINT"/>
</dbReference>
<dbReference type="AlphaFoldDB" id="A0ABD5W6F8"/>
<proteinExistence type="predicted"/>
<keyword evidence="5" id="KW-0808">Transferase</keyword>
<organism evidence="5 6">
    <name type="scientific">Halovenus salina</name>
    <dbReference type="NCBI Taxonomy" id="1510225"/>
    <lineage>
        <taxon>Archaea</taxon>
        <taxon>Methanobacteriati</taxon>
        <taxon>Methanobacteriota</taxon>
        <taxon>Stenosarchaea group</taxon>
        <taxon>Halobacteria</taxon>
        <taxon>Halobacteriales</taxon>
        <taxon>Haloarculaceae</taxon>
        <taxon>Halovenus</taxon>
    </lineage>
</organism>
<dbReference type="Pfam" id="PF01230">
    <property type="entry name" value="HIT"/>
    <property type="match status" value="1"/>
</dbReference>
<dbReference type="Gene3D" id="3.30.428.10">
    <property type="entry name" value="HIT-like"/>
    <property type="match status" value="1"/>
</dbReference>
<dbReference type="InterPro" id="IPR011146">
    <property type="entry name" value="HIT-like"/>
</dbReference>
<keyword evidence="6" id="KW-1185">Reference proteome</keyword>